<evidence type="ECO:0000313" key="3">
    <source>
        <dbReference type="Proteomes" id="UP000250235"/>
    </source>
</evidence>
<gene>
    <name evidence="2" type="ORF">F511_30297</name>
</gene>
<feature type="region of interest" description="Disordered" evidence="1">
    <location>
        <begin position="124"/>
        <end position="153"/>
    </location>
</feature>
<evidence type="ECO:0000256" key="1">
    <source>
        <dbReference type="SAM" id="MobiDB-lite"/>
    </source>
</evidence>
<dbReference type="EMBL" id="KV005678">
    <property type="protein sequence ID" value="KZV33785.1"/>
    <property type="molecule type" value="Genomic_DNA"/>
</dbReference>
<dbReference type="Proteomes" id="UP000250235">
    <property type="component" value="Unassembled WGS sequence"/>
</dbReference>
<dbReference type="AlphaFoldDB" id="A0A2Z7BI61"/>
<name>A0A2Z7BI61_9LAMI</name>
<feature type="region of interest" description="Disordered" evidence="1">
    <location>
        <begin position="1"/>
        <end position="21"/>
    </location>
</feature>
<keyword evidence="3" id="KW-1185">Reference proteome</keyword>
<proteinExistence type="predicted"/>
<accession>A0A2Z7BI61</accession>
<evidence type="ECO:0000313" key="2">
    <source>
        <dbReference type="EMBL" id="KZV33785.1"/>
    </source>
</evidence>
<sequence>MTSAISAVGSRRSAKQKMQPAVASIHQLTRSARAGSAMMTSAVMSSQSAVSYNSADGFCDDDNQQVATVVCTSRRELQYNQSLGNPVASYSVYSRKLQYCGSLRQSGPRPDPRLLRQAALEALTRSARTNTPRKTRPEQFPAKWRRRRRGVRLEEERGGGQVRLGWTWAGPTGPGPNDDIYRCDFIVTPIADQIGPIDSVSKTECYDMKNNFSSGQLDVENPFVLISSGLLVQPDEGVSDLVVDRIGDNLPESTEKSRIIVITVGARHKCQRGFSSGVFRIILFHTRSVSGALFLMSGTLDQGRIVAKGSGEPDHVVEVVSGASRRRAGASTCRGLFYLVGPRFEVRSVTLEPSGPGGGPAGRAPTVMVGAGRTNAKTSRWLRGHSMAGASTCSDQLSLVSQRFEPRSVRLGPSGPGGGPTGRAPAMVAGSGRTNVKTVRCSRVPLACACVCPVGLVLNGFCSIEQAG</sequence>
<organism evidence="2 3">
    <name type="scientific">Dorcoceras hygrometricum</name>
    <dbReference type="NCBI Taxonomy" id="472368"/>
    <lineage>
        <taxon>Eukaryota</taxon>
        <taxon>Viridiplantae</taxon>
        <taxon>Streptophyta</taxon>
        <taxon>Embryophyta</taxon>
        <taxon>Tracheophyta</taxon>
        <taxon>Spermatophyta</taxon>
        <taxon>Magnoliopsida</taxon>
        <taxon>eudicotyledons</taxon>
        <taxon>Gunneridae</taxon>
        <taxon>Pentapetalae</taxon>
        <taxon>asterids</taxon>
        <taxon>lamiids</taxon>
        <taxon>Lamiales</taxon>
        <taxon>Gesneriaceae</taxon>
        <taxon>Didymocarpoideae</taxon>
        <taxon>Trichosporeae</taxon>
        <taxon>Loxocarpinae</taxon>
        <taxon>Dorcoceras</taxon>
    </lineage>
</organism>
<reference evidence="2 3" key="1">
    <citation type="journal article" date="2015" name="Proc. Natl. Acad. Sci. U.S.A.">
        <title>The resurrection genome of Boea hygrometrica: A blueprint for survival of dehydration.</title>
        <authorList>
            <person name="Xiao L."/>
            <person name="Yang G."/>
            <person name="Zhang L."/>
            <person name="Yang X."/>
            <person name="Zhao S."/>
            <person name="Ji Z."/>
            <person name="Zhou Q."/>
            <person name="Hu M."/>
            <person name="Wang Y."/>
            <person name="Chen M."/>
            <person name="Xu Y."/>
            <person name="Jin H."/>
            <person name="Xiao X."/>
            <person name="Hu G."/>
            <person name="Bao F."/>
            <person name="Hu Y."/>
            <person name="Wan P."/>
            <person name="Li L."/>
            <person name="Deng X."/>
            <person name="Kuang T."/>
            <person name="Xiang C."/>
            <person name="Zhu J.K."/>
            <person name="Oliver M.J."/>
            <person name="He Y."/>
        </authorList>
    </citation>
    <scope>NUCLEOTIDE SEQUENCE [LARGE SCALE GENOMIC DNA]</scope>
    <source>
        <strain evidence="3">cv. XS01</strain>
    </source>
</reference>
<protein>
    <submittedName>
        <fullName evidence="2">Uncharacterized protein</fullName>
    </submittedName>
</protein>